<comment type="caution">
    <text evidence="1">The sequence shown here is derived from an EMBL/GenBank/DDBJ whole genome shotgun (WGS) entry which is preliminary data.</text>
</comment>
<dbReference type="Pfam" id="PF05015">
    <property type="entry name" value="HigB-like_toxin"/>
    <property type="match status" value="1"/>
</dbReference>
<dbReference type="InterPro" id="IPR007711">
    <property type="entry name" value="HigB-1"/>
</dbReference>
<dbReference type="PANTHER" id="PTHR40266">
    <property type="entry name" value="TOXIN HIGB-1"/>
    <property type="match status" value="1"/>
</dbReference>
<keyword evidence="2" id="KW-1185">Reference proteome</keyword>
<proteinExistence type="predicted"/>
<dbReference type="InterPro" id="IPR035093">
    <property type="entry name" value="RelE/ParE_toxin_dom_sf"/>
</dbReference>
<dbReference type="Gene3D" id="3.30.2310.20">
    <property type="entry name" value="RelE-like"/>
    <property type="match status" value="1"/>
</dbReference>
<dbReference type="RefSeq" id="WP_408177618.1">
    <property type="nucleotide sequence ID" value="NZ_JAQQEZ010000008.1"/>
</dbReference>
<reference evidence="1 2" key="1">
    <citation type="journal article" date="2024" name="Chem. Sci.">
        <title>Discovery of megapolipeptins by genome mining of a Burkholderiales bacteria collection.</title>
        <authorList>
            <person name="Paulo B.S."/>
            <person name="Recchia M.J.J."/>
            <person name="Lee S."/>
            <person name="Fergusson C.H."/>
            <person name="Romanowski S.B."/>
            <person name="Hernandez A."/>
            <person name="Krull N."/>
            <person name="Liu D.Y."/>
            <person name="Cavanagh H."/>
            <person name="Bos A."/>
            <person name="Gray C.A."/>
            <person name="Murphy B.T."/>
            <person name="Linington R.G."/>
            <person name="Eustaquio A.S."/>
        </authorList>
    </citation>
    <scope>NUCLEOTIDE SEQUENCE [LARGE SCALE GENOMIC DNA]</scope>
    <source>
        <strain evidence="1 2">RL17-350-BIC-A</strain>
    </source>
</reference>
<sequence>MIKSFKHKGVERFFSTGTKAGIQAWHASKLGRLLTALNRAKSPDDMNQPGWGLHELEGKRKACWSAQVNGNWRLTFEFDGEDAILVDYEDYH</sequence>
<gene>
    <name evidence="1" type="ORF">PQR57_14545</name>
</gene>
<evidence type="ECO:0000313" key="1">
    <source>
        <dbReference type="EMBL" id="MFM0002235.1"/>
    </source>
</evidence>
<evidence type="ECO:0000313" key="2">
    <source>
        <dbReference type="Proteomes" id="UP001629230"/>
    </source>
</evidence>
<dbReference type="Proteomes" id="UP001629230">
    <property type="component" value="Unassembled WGS sequence"/>
</dbReference>
<organism evidence="1 2">
    <name type="scientific">Paraburkholderia dipogonis</name>
    <dbReference type="NCBI Taxonomy" id="1211383"/>
    <lineage>
        <taxon>Bacteria</taxon>
        <taxon>Pseudomonadati</taxon>
        <taxon>Pseudomonadota</taxon>
        <taxon>Betaproteobacteria</taxon>
        <taxon>Burkholderiales</taxon>
        <taxon>Burkholderiaceae</taxon>
        <taxon>Paraburkholderia</taxon>
    </lineage>
</organism>
<dbReference type="EMBL" id="JAQQEZ010000008">
    <property type="protein sequence ID" value="MFM0002235.1"/>
    <property type="molecule type" value="Genomic_DNA"/>
</dbReference>
<dbReference type="SUPFAM" id="SSF143011">
    <property type="entry name" value="RelE-like"/>
    <property type="match status" value="1"/>
</dbReference>
<name>A0ABW9ANS8_9BURK</name>
<dbReference type="PANTHER" id="PTHR40266:SF2">
    <property type="entry name" value="TOXIN HIGB-1"/>
    <property type="match status" value="1"/>
</dbReference>
<accession>A0ABW9ANS8</accession>
<protein>
    <submittedName>
        <fullName evidence="1">Type II toxin-antitoxin system RelE/ParE family toxin</fullName>
    </submittedName>
</protein>